<evidence type="ECO:0000313" key="8">
    <source>
        <dbReference type="EMBL" id="SHH78878.1"/>
    </source>
</evidence>
<keyword evidence="3 5" id="KW-0238">DNA-binding</keyword>
<dbReference type="PANTHER" id="PTHR30349">
    <property type="entry name" value="PHAGE INTEGRASE-RELATED"/>
    <property type="match status" value="1"/>
</dbReference>
<dbReference type="InterPro" id="IPR050090">
    <property type="entry name" value="Tyrosine_recombinase_XerCD"/>
</dbReference>
<dbReference type="Gene3D" id="1.10.150.130">
    <property type="match status" value="1"/>
</dbReference>
<gene>
    <name evidence="8" type="ORF">SAMN02745135_02135</name>
</gene>
<dbReference type="InterPro" id="IPR002104">
    <property type="entry name" value="Integrase_catalytic"/>
</dbReference>
<dbReference type="Proteomes" id="UP000183967">
    <property type="component" value="Unassembled WGS sequence"/>
</dbReference>
<dbReference type="PANTHER" id="PTHR30349:SF64">
    <property type="entry name" value="PROPHAGE INTEGRASE INTD-RELATED"/>
    <property type="match status" value="1"/>
</dbReference>
<keyword evidence="4" id="KW-0233">DNA recombination</keyword>
<dbReference type="InterPro" id="IPR010998">
    <property type="entry name" value="Integrase_recombinase_N"/>
</dbReference>
<name>A0A1M5VUK1_9FIRM</name>
<dbReference type="SUPFAM" id="SSF56349">
    <property type="entry name" value="DNA breaking-rejoining enzymes"/>
    <property type="match status" value="1"/>
</dbReference>
<evidence type="ECO:0000256" key="3">
    <source>
        <dbReference type="ARBA" id="ARBA00023125"/>
    </source>
</evidence>
<dbReference type="Pfam" id="PF14659">
    <property type="entry name" value="Phage_int_SAM_3"/>
    <property type="match status" value="1"/>
</dbReference>
<dbReference type="InterPro" id="IPR011010">
    <property type="entry name" value="DNA_brk_join_enz"/>
</dbReference>
<dbReference type="InterPro" id="IPR013762">
    <property type="entry name" value="Integrase-like_cat_sf"/>
</dbReference>
<evidence type="ECO:0000313" key="9">
    <source>
        <dbReference type="Proteomes" id="UP000183967"/>
    </source>
</evidence>
<dbReference type="InterPro" id="IPR044068">
    <property type="entry name" value="CB"/>
</dbReference>
<organism evidence="8 9">
    <name type="scientific">Caloranaerobacter azorensis DSM 13643</name>
    <dbReference type="NCBI Taxonomy" id="1121264"/>
    <lineage>
        <taxon>Bacteria</taxon>
        <taxon>Bacillati</taxon>
        <taxon>Bacillota</taxon>
        <taxon>Tissierellia</taxon>
        <taxon>Tissierellales</taxon>
        <taxon>Thermohalobacteraceae</taxon>
        <taxon>Caloranaerobacter</taxon>
    </lineage>
</organism>
<dbReference type="PROSITE" id="PS51900">
    <property type="entry name" value="CB"/>
    <property type="match status" value="1"/>
</dbReference>
<proteinExistence type="inferred from homology"/>
<accession>A0A1M5VUK1</accession>
<evidence type="ECO:0000259" key="6">
    <source>
        <dbReference type="PROSITE" id="PS51898"/>
    </source>
</evidence>
<dbReference type="PROSITE" id="PS51898">
    <property type="entry name" value="TYR_RECOMBINASE"/>
    <property type="match status" value="1"/>
</dbReference>
<dbReference type="InterPro" id="IPR004107">
    <property type="entry name" value="Integrase_SAM-like_N"/>
</dbReference>
<keyword evidence="9" id="KW-1185">Reference proteome</keyword>
<dbReference type="EMBL" id="FQXO01000075">
    <property type="protein sequence ID" value="SHH78878.1"/>
    <property type="molecule type" value="Genomic_DNA"/>
</dbReference>
<keyword evidence="2" id="KW-0229">DNA integration</keyword>
<evidence type="ECO:0000256" key="4">
    <source>
        <dbReference type="ARBA" id="ARBA00023172"/>
    </source>
</evidence>
<evidence type="ECO:0000256" key="2">
    <source>
        <dbReference type="ARBA" id="ARBA00022908"/>
    </source>
</evidence>
<feature type="domain" description="Tyr recombinase" evidence="6">
    <location>
        <begin position="127"/>
        <end position="324"/>
    </location>
</feature>
<protein>
    <submittedName>
        <fullName evidence="8">Integrase</fullName>
    </submittedName>
</protein>
<dbReference type="OrthoDB" id="9785687at2"/>
<evidence type="ECO:0000256" key="1">
    <source>
        <dbReference type="ARBA" id="ARBA00008857"/>
    </source>
</evidence>
<dbReference type="GO" id="GO:0015074">
    <property type="term" value="P:DNA integration"/>
    <property type="evidence" value="ECO:0007669"/>
    <property type="project" value="UniProtKB-KW"/>
</dbReference>
<comment type="similarity">
    <text evidence="1">Belongs to the 'phage' integrase family.</text>
</comment>
<dbReference type="Gene3D" id="1.10.443.10">
    <property type="entry name" value="Intergrase catalytic core"/>
    <property type="match status" value="1"/>
</dbReference>
<dbReference type="GO" id="GO:0006310">
    <property type="term" value="P:DNA recombination"/>
    <property type="evidence" value="ECO:0007669"/>
    <property type="project" value="UniProtKB-KW"/>
</dbReference>
<evidence type="ECO:0000256" key="5">
    <source>
        <dbReference type="PROSITE-ProRule" id="PRU01248"/>
    </source>
</evidence>
<dbReference type="Pfam" id="PF00589">
    <property type="entry name" value="Phage_integrase"/>
    <property type="match status" value="1"/>
</dbReference>
<dbReference type="AlphaFoldDB" id="A0A1M5VUK1"/>
<evidence type="ECO:0000259" key="7">
    <source>
        <dbReference type="PROSITE" id="PS51900"/>
    </source>
</evidence>
<dbReference type="CDD" id="cd01189">
    <property type="entry name" value="INT_ICEBs1_C_like"/>
    <property type="match status" value="1"/>
</dbReference>
<reference evidence="9" key="1">
    <citation type="submission" date="2016-11" db="EMBL/GenBank/DDBJ databases">
        <authorList>
            <person name="Varghese N."/>
            <person name="Submissions S."/>
        </authorList>
    </citation>
    <scope>NUCLEOTIDE SEQUENCE [LARGE SCALE GENOMIC DNA]</scope>
    <source>
        <strain evidence="9">DSM 13643</strain>
    </source>
</reference>
<dbReference type="GO" id="GO:0003677">
    <property type="term" value="F:DNA binding"/>
    <property type="evidence" value="ECO:0007669"/>
    <property type="project" value="UniProtKB-UniRule"/>
</dbReference>
<feature type="domain" description="Core-binding (CB)" evidence="7">
    <location>
        <begin position="16"/>
        <end position="106"/>
    </location>
</feature>
<sequence length="336" mass="38173">MLNEIDNGKYIEPVKTTLGEYLTEWMQTYIEPNLSPTIIVGYKANIFGHVIPNLGEIPIQKLNAMDIQKFYNKLVTEKHPRTKKPLSARTIEHIHANLKSALKQAVKLGIIDKNPAEAVTIPRAKEYKAQVYTEEEVRKLLMYIKGTRLEVPVALGVGLGLRRGEVLGLKWAAIDFKQKKLKVETSLVYVNKEFIFKPPKSSAGERTLIVPDSIIELLKEHKKRQNKLRLALGSEYQNYDLVCCEPDGRPIIPTSFSKRFSTFLKEHELKQIRFHDLRHTNASLLLKYGIAAKVASTRLGHSSIGITLDLYSHIYNEVEIEAANKIERGIFSNNVS</sequence>